<keyword evidence="2" id="KW-1133">Transmembrane helix</keyword>
<gene>
    <name evidence="3" type="ORF">GCM10008015_26990</name>
</gene>
<proteinExistence type="predicted"/>
<feature type="compositionally biased region" description="Basic and acidic residues" evidence="1">
    <location>
        <begin position="104"/>
        <end position="122"/>
    </location>
</feature>
<evidence type="ECO:0000256" key="2">
    <source>
        <dbReference type="SAM" id="Phobius"/>
    </source>
</evidence>
<evidence type="ECO:0000256" key="1">
    <source>
        <dbReference type="SAM" id="MobiDB-lite"/>
    </source>
</evidence>
<reference evidence="4" key="1">
    <citation type="journal article" date="2019" name="Int. J. Syst. Evol. Microbiol.">
        <title>The Global Catalogue of Microorganisms (GCM) 10K type strain sequencing project: providing services to taxonomists for standard genome sequencing and annotation.</title>
        <authorList>
            <consortium name="The Broad Institute Genomics Platform"/>
            <consortium name="The Broad Institute Genome Sequencing Center for Infectious Disease"/>
            <person name="Wu L."/>
            <person name="Ma J."/>
        </authorList>
    </citation>
    <scope>NUCLEOTIDE SEQUENCE [LARGE SCALE GENOMIC DNA]</scope>
    <source>
        <strain evidence="4">CGMCC 1.12811</strain>
    </source>
</reference>
<accession>A0ABQ1HP88</accession>
<dbReference type="Proteomes" id="UP000658793">
    <property type="component" value="Unassembled WGS sequence"/>
</dbReference>
<keyword evidence="2" id="KW-0472">Membrane</keyword>
<evidence type="ECO:0000313" key="3">
    <source>
        <dbReference type="EMBL" id="GGA84808.1"/>
    </source>
</evidence>
<dbReference type="RefSeq" id="WP_188494909.1">
    <property type="nucleotide sequence ID" value="NZ_BMGA01000008.1"/>
</dbReference>
<organism evidence="3 4">
    <name type="scientific">Flavobacterium palustre</name>
    <dbReference type="NCBI Taxonomy" id="1476463"/>
    <lineage>
        <taxon>Bacteria</taxon>
        <taxon>Pseudomonadati</taxon>
        <taxon>Bacteroidota</taxon>
        <taxon>Flavobacteriia</taxon>
        <taxon>Flavobacteriales</taxon>
        <taxon>Flavobacteriaceae</taxon>
        <taxon>Flavobacterium</taxon>
    </lineage>
</organism>
<comment type="caution">
    <text evidence="3">The sequence shown here is derived from an EMBL/GenBank/DDBJ whole genome shotgun (WGS) entry which is preliminary data.</text>
</comment>
<feature type="region of interest" description="Disordered" evidence="1">
    <location>
        <begin position="104"/>
        <end position="142"/>
    </location>
</feature>
<feature type="transmembrane region" description="Helical" evidence="2">
    <location>
        <begin position="154"/>
        <end position="174"/>
    </location>
</feature>
<sequence>MKEGFYILILMACLGCKTKEVTVAKSFEKESAAMSRHFDSLFQLSLKMQMEWQRNQSSLVDKLSLSSLAEPDSSGNRKPFHYKHFVDGQLKEEIFLQGGEINKETSKNESKDSGKLKEDKAESGQFESDVGAKAASDKSTTDKNKKAEVKGFQFGFYVWLFAIIIALLVLRWIAKKFKLLDRFKLNLKGD</sequence>
<name>A0ABQ1HP88_9FLAO</name>
<keyword evidence="2" id="KW-0812">Transmembrane</keyword>
<keyword evidence="4" id="KW-1185">Reference proteome</keyword>
<dbReference type="EMBL" id="BMGA01000008">
    <property type="protein sequence ID" value="GGA84808.1"/>
    <property type="molecule type" value="Genomic_DNA"/>
</dbReference>
<protein>
    <submittedName>
        <fullName evidence="3">Uncharacterized protein</fullName>
    </submittedName>
</protein>
<evidence type="ECO:0000313" key="4">
    <source>
        <dbReference type="Proteomes" id="UP000658793"/>
    </source>
</evidence>